<evidence type="ECO:0000313" key="3">
    <source>
        <dbReference type="Proteomes" id="UP001241748"/>
    </source>
</evidence>
<keyword evidence="2" id="KW-0808">Transferase</keyword>
<feature type="domain" description="Spore protein YkvP/CgeB glycosyl transferase-like" evidence="1">
    <location>
        <begin position="845"/>
        <end position="961"/>
    </location>
</feature>
<name>A0ABV4YYX2_9BACI</name>
<dbReference type="EMBL" id="JAROBZ020000002">
    <property type="protein sequence ID" value="MFB3170015.1"/>
    <property type="molecule type" value="Genomic_DNA"/>
</dbReference>
<proteinExistence type="predicted"/>
<organism evidence="2 3">
    <name type="scientific">Neobacillus driksii</name>
    <dbReference type="NCBI Taxonomy" id="3035913"/>
    <lineage>
        <taxon>Bacteria</taxon>
        <taxon>Bacillati</taxon>
        <taxon>Bacillota</taxon>
        <taxon>Bacilli</taxon>
        <taxon>Bacillales</taxon>
        <taxon>Bacillaceae</taxon>
        <taxon>Neobacillus</taxon>
    </lineage>
</organism>
<protein>
    <submittedName>
        <fullName evidence="2">Glycosyltransferase</fullName>
        <ecNumber evidence="2">2.4.-.-</ecNumber>
    </submittedName>
</protein>
<evidence type="ECO:0000259" key="1">
    <source>
        <dbReference type="Pfam" id="PF13524"/>
    </source>
</evidence>
<gene>
    <name evidence="2" type="ORF">P5G62_023190</name>
</gene>
<comment type="caution">
    <text evidence="2">The sequence shown here is derived from an EMBL/GenBank/DDBJ whole genome shotgun (WGS) entry which is preliminary data.</text>
</comment>
<accession>A0ABV4YYX2</accession>
<evidence type="ECO:0000313" key="2">
    <source>
        <dbReference type="EMBL" id="MFB3170015.1"/>
    </source>
</evidence>
<dbReference type="InterPro" id="IPR055259">
    <property type="entry name" value="YkvP/CgeB_Glyco_trans-like"/>
</dbReference>
<dbReference type="Proteomes" id="UP001241748">
    <property type="component" value="Unassembled WGS sequence"/>
</dbReference>
<dbReference type="GO" id="GO:0016757">
    <property type="term" value="F:glycosyltransferase activity"/>
    <property type="evidence" value="ECO:0007669"/>
    <property type="project" value="UniProtKB-KW"/>
</dbReference>
<dbReference type="EC" id="2.4.-.-" evidence="2"/>
<dbReference type="Gene3D" id="3.40.50.2000">
    <property type="entry name" value="Glycogen Phosphorylase B"/>
    <property type="match status" value="1"/>
</dbReference>
<sequence>MNNGISNKLEQINRTRKWLNQGYNPQFERKSVEEIGNSGWYKQINAPVTFDHLTSAFYSELESSQHAYFSFREQNTKFSISPSEKPINLQPNQKYQVTFKGTKEESIDLSMIAIFYKDGNRIEDQNIPFNKETSIFISKDFDNIRLAIRVMGNGKFKIDSIHLEDISVWETTKQDNGKFLRLSGSNWYVPNSKEITFESEHSSFYINLEKGSHLYLPYREANISFSNAPQNPIEVKEGERLSILFEGEKDLLLDVKLFLIFYNKENEKIDIQQIDLNSKKLVLPSPDAVNMRIALRVQGTGNLQLNAIGISGVGYWLPTRITTTETSYPKYDYVFNVDKENLFGLYKDNKILVHNDFSCFESSLRAKQYRYLPCFDNVDINDSPTRSLLTPKTKHYYEIYPSANLIENVKLELFILCYKNGKRIDIKQVPFNQQSIISFSDDTTDIKAMIRINGSGLFQNIRINIDEKEIETTNELTIDLNKESWFPSNKLITLKNDDTGLVVESNADEDKRAYAAYKEKNNSYATPPVSHLLPINKDAVYEFNLRALVPEGVQLIPMVVEYAGEKKLEVYQLRLNTENTLRFHPDTTDIRIAFRIGGAGTVTIEQFYLKEMLVYPDTDRTDFIDNREPYELKLVKPKPLEKLKMAVIFDEFTTASYAKECELITFTPDNWLETLTSNKPDLLMVESAWVGNNGSWNKLVGYYGEDNMKPLFSLIKWCNENNIPTVFWNKEDPVHFNRFIKTAIKFDYIFTTDERMVQSYKEQAGHEQVYALPFAAQPAIHNPIKIVEERESKACFAGSYYRHHEERARDMDRVLDYAAKYGLDIYDRNYEKNLKGLMPNHRFPERLEENIKGSLKYYEIDKAYKGYKVMINVNTVKDSPTMFSRRVFEGLASGTPVVSTYAKGIEVMFGDLVYISENEQEIDKAFKELLTDDEVYRQKSMLGIRDVLSKHTYTERLKYICEIAGIPVYYQLPKVTVLALIHSKDEFFRVLRQFENQKYENKELYLLVDTFDGYLELFQKYNTKSVKTFIRSYMRKYQNILEWIDSPYVTYFDKNDYYGSNYLLDLMLSTTFTDSDFIGKSAHYKYENKTVKEQNAHAEYEFVTSLHPAATVVKTEVFSKESLLDVLSKLENGLEYTSYLKFGKQLYSNDKFNYVAKAFDGNSGEQLDNEILKQIEI</sequence>
<keyword evidence="3" id="KW-1185">Reference proteome</keyword>
<keyword evidence="2" id="KW-0328">Glycosyltransferase</keyword>
<reference evidence="2 3" key="1">
    <citation type="submission" date="2024-05" db="EMBL/GenBank/DDBJ databases">
        <authorList>
            <person name="Venkateswaran K."/>
        </authorList>
    </citation>
    <scope>NUCLEOTIDE SEQUENCE [LARGE SCALE GENOMIC DNA]</scope>
    <source>
        <strain evidence="2 3">179-C4-2-HS</strain>
    </source>
</reference>
<dbReference type="SUPFAM" id="SSF53756">
    <property type="entry name" value="UDP-Glycosyltransferase/glycogen phosphorylase"/>
    <property type="match status" value="1"/>
</dbReference>
<dbReference type="RefSeq" id="WP_306074571.1">
    <property type="nucleotide sequence ID" value="NZ_JAROBZ020000002.1"/>
</dbReference>
<dbReference type="Pfam" id="PF13524">
    <property type="entry name" value="Glyco_trans_1_2"/>
    <property type="match status" value="1"/>
</dbReference>